<reference evidence="2" key="1">
    <citation type="journal article" date="2014" name="Int. J. Syst. Evol. Microbiol.">
        <title>Complete genome of a new Firmicutes species belonging to the dominant human colonic microbiota ('Ruminococcus bicirculans') reveals two chromosomes and a selective capacity to utilize plant glucans.</title>
        <authorList>
            <consortium name="NISC Comparative Sequencing Program"/>
            <person name="Wegmann U."/>
            <person name="Louis P."/>
            <person name="Goesmann A."/>
            <person name="Henrissat B."/>
            <person name="Duncan S.H."/>
            <person name="Flint H.J."/>
        </authorList>
    </citation>
    <scope>NUCLEOTIDE SEQUENCE</scope>
    <source>
        <strain evidence="2">NBRC 107710</strain>
    </source>
</reference>
<dbReference type="InterPro" id="IPR012368">
    <property type="entry name" value="OxRdtase_Mopterin-bd_su_IorB"/>
</dbReference>
<dbReference type="PANTHER" id="PTHR47495">
    <property type="entry name" value="ALDEHYDE DEHYDROGENASE"/>
    <property type="match status" value="1"/>
</dbReference>
<dbReference type="InterPro" id="IPR052516">
    <property type="entry name" value="N-heterocyclic_Hydroxylase"/>
</dbReference>
<dbReference type="Pfam" id="PF02738">
    <property type="entry name" value="MoCoBD_1"/>
    <property type="match status" value="1"/>
</dbReference>
<dbReference type="Proteomes" id="UP001156881">
    <property type="component" value="Unassembled WGS sequence"/>
</dbReference>
<dbReference type="PIRSF" id="PIRSF036389">
    <property type="entry name" value="IOR_B"/>
    <property type="match status" value="1"/>
</dbReference>
<dbReference type="PANTHER" id="PTHR47495:SF2">
    <property type="entry name" value="ALDEHYDE DEHYDROGENASE"/>
    <property type="match status" value="1"/>
</dbReference>
<dbReference type="EC" id="1.3.99.16" evidence="3"/>
<reference evidence="3 4" key="3">
    <citation type="submission" date="2020-08" db="EMBL/GenBank/DDBJ databases">
        <title>Genomic Encyclopedia of Type Strains, Phase IV (KMG-IV): sequencing the most valuable type-strain genomes for metagenomic binning, comparative biology and taxonomic classification.</title>
        <authorList>
            <person name="Goeker M."/>
        </authorList>
    </citation>
    <scope>NUCLEOTIDE SEQUENCE [LARGE SCALE GENOMIC DNA]</scope>
    <source>
        <strain evidence="3 4">DSM 24105</strain>
    </source>
</reference>
<name>A0A7W6F9W1_9HYPH</name>
<evidence type="ECO:0000259" key="1">
    <source>
        <dbReference type="SMART" id="SM01008"/>
    </source>
</evidence>
<dbReference type="EMBL" id="JACIDN010000013">
    <property type="protein sequence ID" value="MBB3905541.1"/>
    <property type="molecule type" value="Genomic_DNA"/>
</dbReference>
<dbReference type="InterPro" id="IPR046867">
    <property type="entry name" value="AldOxase/xan_DH_MoCoBD2"/>
</dbReference>
<dbReference type="GO" id="GO:0047121">
    <property type="term" value="F:isoquinoline 1-oxidoreductase activity"/>
    <property type="evidence" value="ECO:0007669"/>
    <property type="project" value="UniProtKB-EC"/>
</dbReference>
<evidence type="ECO:0000313" key="2">
    <source>
        <dbReference type="EMBL" id="GLS46270.1"/>
    </source>
</evidence>
<dbReference type="InterPro" id="IPR037165">
    <property type="entry name" value="AldOxase/xan_DH_Mopterin-bd_sf"/>
</dbReference>
<reference evidence="5" key="2">
    <citation type="journal article" date="2019" name="Int. J. Syst. Evol. Microbiol.">
        <title>The Global Catalogue of Microorganisms (GCM) 10K type strain sequencing project: providing services to taxonomists for standard genome sequencing and annotation.</title>
        <authorList>
            <consortium name="The Broad Institute Genomics Platform"/>
            <consortium name="The Broad Institute Genome Sequencing Center for Infectious Disease"/>
            <person name="Wu L."/>
            <person name="Ma J."/>
        </authorList>
    </citation>
    <scope>NUCLEOTIDE SEQUENCE [LARGE SCALE GENOMIC DNA]</scope>
    <source>
        <strain evidence="5">NBRC 107710</strain>
    </source>
</reference>
<dbReference type="InterPro" id="IPR000674">
    <property type="entry name" value="Ald_Oxase/Xan_DH_a/b"/>
</dbReference>
<keyword evidence="3" id="KW-0560">Oxidoreductase</keyword>
<accession>A0A7W6F9W1</accession>
<dbReference type="Pfam" id="PF20256">
    <property type="entry name" value="MoCoBD_2"/>
    <property type="match status" value="2"/>
</dbReference>
<dbReference type="AlphaFoldDB" id="A0A7W6F9W1"/>
<evidence type="ECO:0000313" key="3">
    <source>
        <dbReference type="EMBL" id="MBB3905541.1"/>
    </source>
</evidence>
<sequence>MNKPLSDRDFAPLHRRGFLTGVGALVVAASLPAGPRVARAAGAEFAPNAFIRIAGDGKITLIMRDVEMGQGIWTGASMLLAEELDVGLDQVTPEFAPPDEKLYASPVLMTQATGGSTSIRGDWEQFRKTAAITRSVLVQAASQQWGVDAATCTVERGTVHHAASGRSATYGSLAALAATLPLPADAPLKPKETWKLIGTPQKRLDTATKVNGGTVYGIDVQVPGQKVASVAMCPVLGGKLRKVEDVAARKIKGVVAVLKLDNGVAVVGDHFGAAQKGLDALEIEWDLGPNARLSQAEIVEGHRVASRGNGIVAKAEGDAPAAISGAAVKLDAVYQLPFLSHAPMEPINCTVHVKPDGVEVWCGTQVPGRAQDEAAKAAGVEKAKVTIHSHMIGGGFGRRLEAEYVGIATALAKQVPYPLKMIWSRETDIRHDRFRPYYYDQVSAGLDAKGRIVGWTHKVTGSTVMARWAPPGMKPNGLDPDTVECAEETPYEIPAHHVSWVRHEPPGVVTAWWRGVGPAHNVFVVEGFIDELAHAAKQDPVAFRKPLLAKNPRSLKVLELAAEKAGWGAPLPKGVGRGIMLENAFGSFLSVVCEAEVAEGGDVRLRRIVAALDCGQVINPDSVKAQIEGGLVFGLTAALYGEITLDKGRVQQSNFNTYRMLRMNETPPIEVHLVDSSEKPGGLGETGTAAAFPAVANAVFAASGRRVRTLPILSNAKVG</sequence>
<gene>
    <name evidence="2" type="ORF">GCM10007884_42620</name>
    <name evidence="3" type="ORF">GGR33_005080</name>
</gene>
<dbReference type="Gene3D" id="3.30.365.10">
    <property type="entry name" value="Aldehyde oxidase/xanthine dehydrogenase, molybdopterin binding domain"/>
    <property type="match status" value="4"/>
</dbReference>
<dbReference type="InterPro" id="IPR006311">
    <property type="entry name" value="TAT_signal"/>
</dbReference>
<comment type="caution">
    <text evidence="3">The sequence shown here is derived from an EMBL/GenBank/DDBJ whole genome shotgun (WGS) entry which is preliminary data.</text>
</comment>
<dbReference type="RefSeq" id="WP_183513397.1">
    <property type="nucleotide sequence ID" value="NZ_BSPG01000037.1"/>
</dbReference>
<dbReference type="Proteomes" id="UP000517759">
    <property type="component" value="Unassembled WGS sequence"/>
</dbReference>
<proteinExistence type="predicted"/>
<organism evidence="3 4">
    <name type="scientific">Methylobacterium brachythecii</name>
    <dbReference type="NCBI Taxonomy" id="1176177"/>
    <lineage>
        <taxon>Bacteria</taxon>
        <taxon>Pseudomonadati</taxon>
        <taxon>Pseudomonadota</taxon>
        <taxon>Alphaproteobacteria</taxon>
        <taxon>Hyphomicrobiales</taxon>
        <taxon>Methylobacteriaceae</taxon>
        <taxon>Methylobacterium</taxon>
    </lineage>
</organism>
<dbReference type="EMBL" id="BSPG01000037">
    <property type="protein sequence ID" value="GLS46270.1"/>
    <property type="molecule type" value="Genomic_DNA"/>
</dbReference>
<dbReference type="Gene3D" id="3.90.1170.50">
    <property type="entry name" value="Aldehyde oxidase/xanthine dehydrogenase, a/b hammerhead"/>
    <property type="match status" value="1"/>
</dbReference>
<evidence type="ECO:0000313" key="4">
    <source>
        <dbReference type="Proteomes" id="UP000517759"/>
    </source>
</evidence>
<evidence type="ECO:0000313" key="5">
    <source>
        <dbReference type="Proteomes" id="UP001156881"/>
    </source>
</evidence>
<dbReference type="SUPFAM" id="SSF56003">
    <property type="entry name" value="Molybdenum cofactor-binding domain"/>
    <property type="match status" value="2"/>
</dbReference>
<dbReference type="PROSITE" id="PS51318">
    <property type="entry name" value="TAT"/>
    <property type="match status" value="1"/>
</dbReference>
<dbReference type="InterPro" id="IPR008274">
    <property type="entry name" value="AldOxase/xan_DH_MoCoBD1"/>
</dbReference>
<protein>
    <submittedName>
        <fullName evidence="2">Aldehyde dehydrogenase</fullName>
    </submittedName>
    <submittedName>
        <fullName evidence="3">Isoquinoline 1-oxidoreductase beta subunit</fullName>
        <ecNumber evidence="3">1.3.99.16</ecNumber>
    </submittedName>
</protein>
<feature type="domain" description="Aldehyde oxidase/xanthine dehydrogenase a/b hammerhead" evidence="1">
    <location>
        <begin position="211"/>
        <end position="289"/>
    </location>
</feature>
<keyword evidence="5" id="KW-1185">Reference proteome</keyword>
<reference evidence="2" key="4">
    <citation type="submission" date="2023-01" db="EMBL/GenBank/DDBJ databases">
        <title>Draft genome sequence of Methylobacterium brachythecii strain NBRC 107710.</title>
        <authorList>
            <person name="Sun Q."/>
            <person name="Mori K."/>
        </authorList>
    </citation>
    <scope>NUCLEOTIDE SEQUENCE</scope>
    <source>
        <strain evidence="2">NBRC 107710</strain>
    </source>
</reference>
<dbReference type="SMART" id="SM01008">
    <property type="entry name" value="Ald_Xan_dh_C"/>
    <property type="match status" value="1"/>
</dbReference>